<dbReference type="PROSITE" id="PS00086">
    <property type="entry name" value="CYTOCHROME_P450"/>
    <property type="match status" value="1"/>
</dbReference>
<keyword evidence="8" id="KW-0752">Steroid biosynthesis</keyword>
<accession>A0A7D5QBW0</accession>
<keyword evidence="4" id="KW-0153">Cholesterol metabolism</keyword>
<dbReference type="PANTHER" id="PTHR47944:SF18">
    <property type="entry name" value="FLAVONOID 3'-MONOOXYGENASE"/>
    <property type="match status" value="1"/>
</dbReference>
<evidence type="ECO:0000256" key="1">
    <source>
        <dbReference type="ARBA" id="ARBA00001971"/>
    </source>
</evidence>
<sequence>MEVAVVLLFSAFLCLLLHRLLRRRRPSHLPLPPGPRGFPLFGVLPLLNPDILGSLFRLSKRYGPLMYLKLGNRGTLVVSSPAAARAIFTTADAHFANRPPLPTASMVTYERQDIIFGTYGPRWKLLRKLCVTHMLGARPLADSAPIRREEVGILLRSLHDSCDAPVVVPDALMSTVWNIMGRVLLSKRVYEDPPEFKVKMRQVLAGNGFFSVMDLVPVMIWLDLQGFHKEVRDVHLQFDAMISKMLADHAASAKEREGRPDFIDLVMQNRTGSDGETVSDVNIKGLILDMFTAGTDPAKVVTEWALAEMVSNPEIMKRAQSEIDQVVGKGRRLEEADLPSLPYLQAICKEAFRKFPPAPVGLPHCTFEACEVEGYYIPADTQLFVNLWGMGRDPDVWEEPMEFRPERFLSDGGRGAENNFELIPFGGGRRVCVGKQSGLLLVQYMLGSLVHSFDWRLPAGEKKADMEEKFLFSLSKAVPLTVLLSPRLAPSAYM</sequence>
<dbReference type="GO" id="GO:0006694">
    <property type="term" value="P:steroid biosynthetic process"/>
    <property type="evidence" value="ECO:0007669"/>
    <property type="project" value="UniProtKB-KW"/>
</dbReference>
<evidence type="ECO:0000256" key="3">
    <source>
        <dbReference type="ARBA" id="ARBA00010617"/>
    </source>
</evidence>
<dbReference type="InterPro" id="IPR002401">
    <property type="entry name" value="Cyt_P450_E_grp-I"/>
</dbReference>
<keyword evidence="7" id="KW-0521">NADP</keyword>
<dbReference type="AlphaFoldDB" id="A0A7D5QBW0"/>
<evidence type="ECO:0000313" key="16">
    <source>
        <dbReference type="EMBL" id="QLI49056.1"/>
    </source>
</evidence>
<evidence type="ECO:0000256" key="4">
    <source>
        <dbReference type="ARBA" id="ARBA00022548"/>
    </source>
</evidence>
<dbReference type="InterPro" id="IPR036396">
    <property type="entry name" value="Cyt_P450_sf"/>
</dbReference>
<evidence type="ECO:0000256" key="8">
    <source>
        <dbReference type="ARBA" id="ARBA00022955"/>
    </source>
</evidence>
<dbReference type="EMBL" id="MT512045">
    <property type="protein sequence ID" value="QLI49056.1"/>
    <property type="molecule type" value="mRNA"/>
</dbReference>
<keyword evidence="9 15" id="KW-0560">Oxidoreductase</keyword>
<dbReference type="GO" id="GO:0005506">
    <property type="term" value="F:iron ion binding"/>
    <property type="evidence" value="ECO:0007669"/>
    <property type="project" value="InterPro"/>
</dbReference>
<evidence type="ECO:0000256" key="15">
    <source>
        <dbReference type="RuleBase" id="RU000461"/>
    </source>
</evidence>
<dbReference type="SUPFAM" id="SSF48264">
    <property type="entry name" value="Cytochrome P450"/>
    <property type="match status" value="1"/>
</dbReference>
<keyword evidence="13" id="KW-0753">Steroid metabolism</keyword>
<dbReference type="InterPro" id="IPR017972">
    <property type="entry name" value="Cyt_P450_CS"/>
</dbReference>
<keyword evidence="8" id="KW-0444">Lipid biosynthesis</keyword>
<reference evidence="16" key="1">
    <citation type="submission" date="2020-05" db="EMBL/GenBank/DDBJ databases">
        <title>Discovery and engineering of colchicine alkaloid biosynthesis.</title>
        <authorList>
            <person name="Nett R.S."/>
            <person name="Lau W."/>
            <person name="Sattely E.S."/>
        </authorList>
    </citation>
    <scope>NUCLEOTIDE SEQUENCE</scope>
</reference>
<evidence type="ECO:0000256" key="7">
    <source>
        <dbReference type="ARBA" id="ARBA00022857"/>
    </source>
</evidence>
<dbReference type="GO" id="GO:0004497">
    <property type="term" value="F:monooxygenase activity"/>
    <property type="evidence" value="ECO:0007669"/>
    <property type="project" value="UniProtKB-KW"/>
</dbReference>
<proteinExistence type="evidence at transcript level"/>
<comment type="cofactor">
    <cofactor evidence="1 14">
        <name>heme</name>
        <dbReference type="ChEBI" id="CHEBI:30413"/>
    </cofactor>
</comment>
<organism evidence="16">
    <name type="scientific">Gloriosa superba</name>
    <name type="common">Glory lily</name>
    <dbReference type="NCBI Taxonomy" id="41220"/>
    <lineage>
        <taxon>Eukaryota</taxon>
        <taxon>Viridiplantae</taxon>
        <taxon>Streptophyta</taxon>
        <taxon>Embryophyta</taxon>
        <taxon>Tracheophyta</taxon>
        <taxon>Spermatophyta</taxon>
        <taxon>Magnoliopsida</taxon>
        <taxon>Liliopsida</taxon>
        <taxon>Liliales</taxon>
        <taxon>Colchicaceae</taxon>
        <taxon>Gloriosa</taxon>
    </lineage>
</organism>
<evidence type="ECO:0000256" key="5">
    <source>
        <dbReference type="ARBA" id="ARBA00022617"/>
    </source>
</evidence>
<comment type="pathway">
    <text evidence="2">Steroid metabolism; cholesterol metabolism.</text>
</comment>
<dbReference type="GO" id="GO:0008203">
    <property type="term" value="P:cholesterol metabolic process"/>
    <property type="evidence" value="ECO:0007669"/>
    <property type="project" value="UniProtKB-KW"/>
</dbReference>
<dbReference type="GO" id="GO:0016705">
    <property type="term" value="F:oxidoreductase activity, acting on paired donors, with incorporation or reduction of molecular oxygen"/>
    <property type="evidence" value="ECO:0007669"/>
    <property type="project" value="InterPro"/>
</dbReference>
<evidence type="ECO:0000256" key="13">
    <source>
        <dbReference type="ARBA" id="ARBA00023221"/>
    </source>
</evidence>
<dbReference type="Gene3D" id="1.10.630.10">
    <property type="entry name" value="Cytochrome P450"/>
    <property type="match status" value="1"/>
</dbReference>
<evidence type="ECO:0000256" key="6">
    <source>
        <dbReference type="ARBA" id="ARBA00022723"/>
    </source>
</evidence>
<comment type="similarity">
    <text evidence="3 15">Belongs to the cytochrome P450 family.</text>
</comment>
<dbReference type="PRINTS" id="PR00463">
    <property type="entry name" value="EP450I"/>
</dbReference>
<evidence type="ECO:0000256" key="2">
    <source>
        <dbReference type="ARBA" id="ARBA00004731"/>
    </source>
</evidence>
<dbReference type="PANTHER" id="PTHR47944">
    <property type="entry name" value="CYTOCHROME P450 98A9"/>
    <property type="match status" value="1"/>
</dbReference>
<keyword evidence="10 14" id="KW-0408">Iron</keyword>
<keyword evidence="8" id="KW-0443">Lipid metabolism</keyword>
<dbReference type="GO" id="GO:0020037">
    <property type="term" value="F:heme binding"/>
    <property type="evidence" value="ECO:0007669"/>
    <property type="project" value="InterPro"/>
</dbReference>
<protein>
    <submittedName>
        <fullName evidence="16">Cytochrome P450 family 75 subfamily A polypeptide 110</fullName>
    </submittedName>
</protein>
<name>A0A7D5QBW0_GLOSU</name>
<evidence type="ECO:0000256" key="10">
    <source>
        <dbReference type="ARBA" id="ARBA00023004"/>
    </source>
</evidence>
<evidence type="ECO:0000256" key="12">
    <source>
        <dbReference type="ARBA" id="ARBA00023166"/>
    </source>
</evidence>
<feature type="binding site" description="axial binding residue" evidence="14">
    <location>
        <position position="432"/>
    </location>
    <ligand>
        <name>heme</name>
        <dbReference type="ChEBI" id="CHEBI:30413"/>
    </ligand>
    <ligandPart>
        <name>Fe</name>
        <dbReference type="ChEBI" id="CHEBI:18248"/>
    </ligandPart>
</feature>
<evidence type="ECO:0000256" key="9">
    <source>
        <dbReference type="ARBA" id="ARBA00023002"/>
    </source>
</evidence>
<dbReference type="Pfam" id="PF00067">
    <property type="entry name" value="p450"/>
    <property type="match status" value="1"/>
</dbReference>
<dbReference type="InterPro" id="IPR001128">
    <property type="entry name" value="Cyt_P450"/>
</dbReference>
<keyword evidence="12" id="KW-1207">Sterol metabolism</keyword>
<dbReference type="PRINTS" id="PR00385">
    <property type="entry name" value="P450"/>
</dbReference>
<evidence type="ECO:0000256" key="11">
    <source>
        <dbReference type="ARBA" id="ARBA00023033"/>
    </source>
</evidence>
<evidence type="ECO:0000256" key="14">
    <source>
        <dbReference type="PIRSR" id="PIRSR602401-1"/>
    </source>
</evidence>
<keyword evidence="5 14" id="KW-0349">Heme</keyword>
<keyword evidence="11 15" id="KW-0503">Monooxygenase</keyword>
<dbReference type="SMR" id="A0A7D5QBW0"/>
<keyword evidence="6 14" id="KW-0479">Metal-binding</keyword>